<keyword evidence="2" id="KW-0472">Membrane</keyword>
<evidence type="ECO:0000256" key="2">
    <source>
        <dbReference type="SAM" id="Phobius"/>
    </source>
</evidence>
<name>A0AAX6FM10_IRIPA</name>
<dbReference type="InterPro" id="IPR045884">
    <property type="entry name" value="At5g59350-like"/>
</dbReference>
<keyword evidence="2" id="KW-1133">Transmembrane helix</keyword>
<accession>A0AAX6FM10</accession>
<feature type="compositionally biased region" description="Pro residues" evidence="1">
    <location>
        <begin position="313"/>
        <end position="322"/>
    </location>
</feature>
<gene>
    <name evidence="3" type="ORF">M6B38_411255</name>
</gene>
<reference evidence="3" key="2">
    <citation type="submission" date="2023-04" db="EMBL/GenBank/DDBJ databases">
        <authorList>
            <person name="Bruccoleri R.E."/>
            <person name="Oakeley E.J."/>
            <person name="Faust A.-M."/>
            <person name="Dessus-Babus S."/>
            <person name="Altorfer M."/>
            <person name="Burckhardt D."/>
            <person name="Oertli M."/>
            <person name="Naumann U."/>
            <person name="Petersen F."/>
            <person name="Wong J."/>
        </authorList>
    </citation>
    <scope>NUCLEOTIDE SEQUENCE</scope>
    <source>
        <strain evidence="3">GSM-AAB239-AS_SAM_17_03QT</strain>
        <tissue evidence="3">Leaf</tissue>
    </source>
</reference>
<feature type="region of interest" description="Disordered" evidence="1">
    <location>
        <begin position="217"/>
        <end position="241"/>
    </location>
</feature>
<dbReference type="PANTHER" id="PTHR34054">
    <property type="entry name" value="EXPRESSED PROTEIN"/>
    <property type="match status" value="1"/>
</dbReference>
<sequence length="344" mass="37753">MKALSGTGIAISLVSGFLLLALLAELYYLLCWRKKKSGGSKRILHHHQAEQEEEEEEEEIATATSPAKELLYLFCWKKPSSLGSSTTTTTTTTALNPCEIYCSSRAEDNLVASDRSEDLLIQLGEETSIDAELMRLHSLSGPPRFLFTIKEETKEDLESEDGRSRKSVSTGRSLSELLATTTETPYLTPIPSPPFFTPCNSRGLNPLFESFKNDNELISTMRSPPPPPPPSLSSPSSPLPKFKFLRDAEEKLYRKILTEEALRVHRSSASPAASPPPPPTRASEDHEDGSFITIIISKGQQQQHPTPSQVNPLPSPPPPPPSMTITARPAAEQGKPLTYFGTNV</sequence>
<reference evidence="3" key="1">
    <citation type="journal article" date="2023" name="GigaByte">
        <title>Genome assembly of the bearded iris, Iris pallida Lam.</title>
        <authorList>
            <person name="Bruccoleri R.E."/>
            <person name="Oakeley E.J."/>
            <person name="Faust A.M.E."/>
            <person name="Altorfer M."/>
            <person name="Dessus-Babus S."/>
            <person name="Burckhardt D."/>
            <person name="Oertli M."/>
            <person name="Naumann U."/>
            <person name="Petersen F."/>
            <person name="Wong J."/>
        </authorList>
    </citation>
    <scope>NUCLEOTIDE SEQUENCE</scope>
    <source>
        <strain evidence="3">GSM-AAB239-AS_SAM_17_03QT</strain>
    </source>
</reference>
<evidence type="ECO:0000313" key="4">
    <source>
        <dbReference type="Proteomes" id="UP001140949"/>
    </source>
</evidence>
<protein>
    <submittedName>
        <fullName evidence="3">Uncharacterized protein</fullName>
    </submittedName>
</protein>
<feature type="transmembrane region" description="Helical" evidence="2">
    <location>
        <begin position="6"/>
        <end position="30"/>
    </location>
</feature>
<proteinExistence type="predicted"/>
<feature type="compositionally biased region" description="Pro residues" evidence="1">
    <location>
        <begin position="223"/>
        <end position="232"/>
    </location>
</feature>
<dbReference type="PANTHER" id="PTHR34054:SF2">
    <property type="entry name" value="EXPRESSED PROTEIN"/>
    <property type="match status" value="1"/>
</dbReference>
<dbReference type="EMBL" id="JANAVB010027994">
    <property type="protein sequence ID" value="KAJ6817434.1"/>
    <property type="molecule type" value="Genomic_DNA"/>
</dbReference>
<evidence type="ECO:0000313" key="3">
    <source>
        <dbReference type="EMBL" id="KAJ6817434.1"/>
    </source>
</evidence>
<evidence type="ECO:0000256" key="1">
    <source>
        <dbReference type="SAM" id="MobiDB-lite"/>
    </source>
</evidence>
<dbReference type="Proteomes" id="UP001140949">
    <property type="component" value="Unassembled WGS sequence"/>
</dbReference>
<feature type="region of interest" description="Disordered" evidence="1">
    <location>
        <begin position="264"/>
        <end position="344"/>
    </location>
</feature>
<organism evidence="3 4">
    <name type="scientific">Iris pallida</name>
    <name type="common">Sweet iris</name>
    <dbReference type="NCBI Taxonomy" id="29817"/>
    <lineage>
        <taxon>Eukaryota</taxon>
        <taxon>Viridiplantae</taxon>
        <taxon>Streptophyta</taxon>
        <taxon>Embryophyta</taxon>
        <taxon>Tracheophyta</taxon>
        <taxon>Spermatophyta</taxon>
        <taxon>Magnoliopsida</taxon>
        <taxon>Liliopsida</taxon>
        <taxon>Asparagales</taxon>
        <taxon>Iridaceae</taxon>
        <taxon>Iridoideae</taxon>
        <taxon>Irideae</taxon>
        <taxon>Iris</taxon>
    </lineage>
</organism>
<dbReference type="AlphaFoldDB" id="A0AAX6FM10"/>
<keyword evidence="4" id="KW-1185">Reference proteome</keyword>
<feature type="region of interest" description="Disordered" evidence="1">
    <location>
        <begin position="152"/>
        <end position="174"/>
    </location>
</feature>
<keyword evidence="2" id="KW-0812">Transmembrane</keyword>
<comment type="caution">
    <text evidence="3">The sequence shown here is derived from an EMBL/GenBank/DDBJ whole genome shotgun (WGS) entry which is preliminary data.</text>
</comment>